<evidence type="ECO:0000259" key="4">
    <source>
        <dbReference type="PROSITE" id="PS50186"/>
    </source>
</evidence>
<name>A0A420I0G0_9PEZI</name>
<dbReference type="InterPro" id="IPR036305">
    <property type="entry name" value="RGS_sf"/>
</dbReference>
<dbReference type="CDD" id="cd04450">
    <property type="entry name" value="DEP_RGS7-like"/>
    <property type="match status" value="1"/>
</dbReference>
<proteinExistence type="predicted"/>
<dbReference type="PANTHER" id="PTHR10845">
    <property type="entry name" value="REGULATOR OF G PROTEIN SIGNALING"/>
    <property type="match status" value="1"/>
</dbReference>
<dbReference type="EMBL" id="MCFK01002758">
    <property type="protein sequence ID" value="RKF63164.1"/>
    <property type="molecule type" value="Genomic_DNA"/>
</dbReference>
<dbReference type="InterPro" id="IPR044926">
    <property type="entry name" value="RGS_subdomain_2"/>
</dbReference>
<organism evidence="5 6">
    <name type="scientific">Erysiphe neolycopersici</name>
    <dbReference type="NCBI Taxonomy" id="212602"/>
    <lineage>
        <taxon>Eukaryota</taxon>
        <taxon>Fungi</taxon>
        <taxon>Dikarya</taxon>
        <taxon>Ascomycota</taxon>
        <taxon>Pezizomycotina</taxon>
        <taxon>Leotiomycetes</taxon>
        <taxon>Erysiphales</taxon>
        <taxon>Erysiphaceae</taxon>
        <taxon>Erysiphe</taxon>
    </lineage>
</organism>
<dbReference type="Pfam" id="PF00610">
    <property type="entry name" value="DEP"/>
    <property type="match status" value="1"/>
</dbReference>
<comment type="caution">
    <text evidence="5">The sequence shown here is derived from an EMBL/GenBank/DDBJ whole genome shotgun (WGS) entry which is preliminary data.</text>
</comment>
<evidence type="ECO:0000256" key="1">
    <source>
        <dbReference type="ARBA" id="ARBA00022700"/>
    </source>
</evidence>
<evidence type="ECO:0000313" key="5">
    <source>
        <dbReference type="EMBL" id="RKF63164.1"/>
    </source>
</evidence>
<dbReference type="InterPro" id="IPR036390">
    <property type="entry name" value="WH_DNA-bd_sf"/>
</dbReference>
<dbReference type="Gene3D" id="1.10.10.10">
    <property type="entry name" value="Winged helix-like DNA-binding domain superfamily/Winged helix DNA-binding domain"/>
    <property type="match status" value="2"/>
</dbReference>
<dbReference type="Proteomes" id="UP000286134">
    <property type="component" value="Unassembled WGS sequence"/>
</dbReference>
<dbReference type="SUPFAM" id="SSF46785">
    <property type="entry name" value="Winged helix' DNA-binding domain"/>
    <property type="match status" value="2"/>
</dbReference>
<reference evidence="5 6" key="1">
    <citation type="journal article" date="2018" name="BMC Genomics">
        <title>Comparative genome analyses reveal sequence features reflecting distinct modes of host-adaptation between dicot and monocot powdery mildew.</title>
        <authorList>
            <person name="Wu Y."/>
            <person name="Ma X."/>
            <person name="Pan Z."/>
            <person name="Kale S.D."/>
            <person name="Song Y."/>
            <person name="King H."/>
            <person name="Zhang Q."/>
            <person name="Presley C."/>
            <person name="Deng X."/>
            <person name="Wei C.I."/>
            <person name="Xiao S."/>
        </authorList>
    </citation>
    <scope>NUCLEOTIDE SEQUENCE [LARGE SCALE GENOMIC DNA]</scope>
    <source>
        <strain evidence="5">UMSG2</strain>
    </source>
</reference>
<accession>A0A420I0G0</accession>
<dbReference type="SUPFAM" id="SSF48097">
    <property type="entry name" value="Regulator of G-protein signaling, RGS"/>
    <property type="match status" value="1"/>
</dbReference>
<dbReference type="OrthoDB" id="196547at2759"/>
<evidence type="ECO:0000256" key="2">
    <source>
        <dbReference type="SAM" id="MobiDB-lite"/>
    </source>
</evidence>
<feature type="domain" description="DEP" evidence="4">
    <location>
        <begin position="406"/>
        <end position="497"/>
    </location>
</feature>
<gene>
    <name evidence="5" type="ORF">OnM2_027067</name>
</gene>
<feature type="region of interest" description="Disordered" evidence="2">
    <location>
        <begin position="1"/>
        <end position="29"/>
    </location>
</feature>
<keyword evidence="6" id="KW-1185">Reference proteome</keyword>
<dbReference type="GO" id="GO:0009968">
    <property type="term" value="P:negative regulation of signal transduction"/>
    <property type="evidence" value="ECO:0007669"/>
    <property type="project" value="UniProtKB-KW"/>
</dbReference>
<evidence type="ECO:0000259" key="3">
    <source>
        <dbReference type="PROSITE" id="PS50132"/>
    </source>
</evidence>
<keyword evidence="1" id="KW-0734">Signal transduction inhibitor</keyword>
<evidence type="ECO:0000313" key="6">
    <source>
        <dbReference type="Proteomes" id="UP000286134"/>
    </source>
</evidence>
<feature type="domain" description="RGS" evidence="3">
    <location>
        <begin position="533"/>
        <end position="682"/>
    </location>
</feature>
<dbReference type="GO" id="GO:0035556">
    <property type="term" value="P:intracellular signal transduction"/>
    <property type="evidence" value="ECO:0007669"/>
    <property type="project" value="InterPro"/>
</dbReference>
<sequence>MAFNPHYRAPNTATTSANTTTTTTTTTTATTNAGLSVPITTTSVTSVPLSLTSDIYPFTTQTHEINTNSSGCSDPSHLVKLSYPSLKTKSTRKLFSSTPARNITTSAIDGFNFSLRFTESLIRELVSPHRCSCNSIVALQEKEKKPQVAFRSNPLQLDNDPVSKTRFFTTSNWLFSGKSSEFSSRPSKMHQTSSRLLRMTNDDRPFTRDFKDLFATLIVSLPLAPHRIRLTRIEHSFLSEEAINNLGSLKFSQSNRMPDPKDPSRIVTTTTTTTFSMSREMARSVCQRFLDARFIESADGKHSKDFPMKGALWQLTPKGVFVLERFCGKNGIHQRHVTELINSSRNTMQLVILERDPGSDKLSSDRSTIEVIFRRFVGQNGPNIKSNTNANTNTSDSDSLNEYKDSISGVRMTSERRIGSRMFTMTFTGRATTDWLMECCTTVDRLESTEIATLFLTHGLMTCVHVDRQYLTQFGGSKKDITSIFQPTKNAIYQLTSKGKDVVEMKNRDYTNQGELSGSASKSGACRDSNTQKLEKILNDAALRLLFRENLRETHCEENLSFYLDVDEFIKCQQVTRSHSESTKSEKALLNLDSVKETMASAYGIYNAFLAPGSPNELNIDHMLRNQLATRMTKAVGQNGAMIESLEEVTKLFQEAQKSVFKLMASDSVPKFMKSPKYEQTLKNYDFDSIQPK</sequence>
<dbReference type="InterPro" id="IPR016137">
    <property type="entry name" value="RGS"/>
</dbReference>
<dbReference type="InterPro" id="IPR036388">
    <property type="entry name" value="WH-like_DNA-bd_sf"/>
</dbReference>
<dbReference type="STRING" id="212602.A0A420I0G0"/>
<dbReference type="Pfam" id="PF25889">
    <property type="entry name" value="WHD_Fungal_DR"/>
    <property type="match status" value="1"/>
</dbReference>
<dbReference type="AlphaFoldDB" id="A0A420I0G0"/>
<protein>
    <submittedName>
        <fullName evidence="5">Developmental regulator flbA</fullName>
    </submittedName>
</protein>
<dbReference type="SMART" id="SM00315">
    <property type="entry name" value="RGS"/>
    <property type="match status" value="1"/>
</dbReference>
<dbReference type="PROSITE" id="PS50186">
    <property type="entry name" value="DEP"/>
    <property type="match status" value="1"/>
</dbReference>
<dbReference type="Gene3D" id="1.10.167.10">
    <property type="entry name" value="Regulator of G-protein Signalling 4, domain 2"/>
    <property type="match status" value="1"/>
</dbReference>
<feature type="compositionally biased region" description="Low complexity" evidence="2">
    <location>
        <begin position="11"/>
        <end position="29"/>
    </location>
</feature>
<dbReference type="InterPro" id="IPR058855">
    <property type="entry name" value="RGS1/SST2-like_Fungal-DR"/>
</dbReference>
<dbReference type="Pfam" id="PF00615">
    <property type="entry name" value="RGS"/>
    <property type="match status" value="1"/>
</dbReference>
<dbReference type="PROSITE" id="PS50132">
    <property type="entry name" value="RGS"/>
    <property type="match status" value="1"/>
</dbReference>
<dbReference type="SMART" id="SM00049">
    <property type="entry name" value="DEP"/>
    <property type="match status" value="2"/>
</dbReference>
<dbReference type="CDD" id="cd08708">
    <property type="entry name" value="RGS_FLBA"/>
    <property type="match status" value="1"/>
</dbReference>
<dbReference type="InterPro" id="IPR000591">
    <property type="entry name" value="DEP_dom"/>
</dbReference>
<dbReference type="PANTHER" id="PTHR10845:SF192">
    <property type="entry name" value="DOUBLE HIT, ISOFORM B"/>
    <property type="match status" value="1"/>
</dbReference>